<proteinExistence type="predicted"/>
<name>A0ACB6V030_9ASCO</name>
<comment type="caution">
    <text evidence="1">The sequence shown here is derived from an EMBL/GenBank/DDBJ whole genome shotgun (WGS) entry which is preliminary data.</text>
</comment>
<protein>
    <submittedName>
        <fullName evidence="1">Uncharacterized protein</fullName>
    </submittedName>
</protein>
<gene>
    <name evidence="1" type="ORF">D0Z00_003815</name>
</gene>
<dbReference type="EMBL" id="QVQA01000199">
    <property type="protein sequence ID" value="KAF5093864.1"/>
    <property type="molecule type" value="Genomic_DNA"/>
</dbReference>
<evidence type="ECO:0000313" key="1">
    <source>
        <dbReference type="EMBL" id="KAF5093864.1"/>
    </source>
</evidence>
<sequence length="346" mass="38663">MAELVKTGKVVTGDDDELLATLALGTGNTARQWKGKELAAPNELPGRIGNLTDKDTTILNEFREALLALGFKDRLDDANLLRFLRARKFDIPKAIEMFTNCETWRKEFGANTILDDFHYNEKKQVAQYYPQYYHKTDKDGRPIYIEELGSVKIDKMYEITNQKRMLQNLVWEYEAFIRYRLPACSRRQGHLVETSCTILDLKGISLSAAYQVYSYVKEASAIGQNYYPERMGKFYVINAPFGFSTIFSMFKKFLDPVTVNKIFILGSSYQSALLKQIPPENLPVKFGGKSVSAGGVELADDGPWREQEFIGPEGLAPLSSAQEEGEIINGAAAAVPAPGAAVPAPM</sequence>
<keyword evidence="2" id="KW-1185">Reference proteome</keyword>
<reference evidence="1 2" key="1">
    <citation type="journal article" date="2020" name="Front. Microbiol.">
        <title>Phenotypic and Genetic Characterization of the Cheese Ripening Yeast Geotrichum candidum.</title>
        <authorList>
            <person name="Perkins V."/>
            <person name="Vignola S."/>
            <person name="Lessard M.H."/>
            <person name="Plante P.L."/>
            <person name="Corbeil J."/>
            <person name="Dugat-Bony E."/>
            <person name="Frenette M."/>
            <person name="Labrie S."/>
        </authorList>
    </citation>
    <scope>NUCLEOTIDE SEQUENCE [LARGE SCALE GENOMIC DNA]</scope>
    <source>
        <strain evidence="1 2">LMA-1147</strain>
    </source>
</reference>
<accession>A0ACB6V030</accession>
<evidence type="ECO:0000313" key="2">
    <source>
        <dbReference type="Proteomes" id="UP000744676"/>
    </source>
</evidence>
<dbReference type="Proteomes" id="UP000744676">
    <property type="component" value="Unassembled WGS sequence"/>
</dbReference>
<organism evidence="1 2">
    <name type="scientific">Geotrichum galactomycetum</name>
    <dbReference type="NCBI Taxonomy" id="27317"/>
    <lineage>
        <taxon>Eukaryota</taxon>
        <taxon>Fungi</taxon>
        <taxon>Dikarya</taxon>
        <taxon>Ascomycota</taxon>
        <taxon>Saccharomycotina</taxon>
        <taxon>Dipodascomycetes</taxon>
        <taxon>Dipodascales</taxon>
        <taxon>Dipodascaceae</taxon>
        <taxon>Geotrichum</taxon>
    </lineage>
</organism>